<comment type="subcellular location">
    <subcellularLocation>
        <location evidence="1">Secreted</location>
        <location evidence="1">Cell wall</location>
    </subcellularLocation>
</comment>
<evidence type="ECO:0000256" key="1">
    <source>
        <dbReference type="ARBA" id="ARBA00004191"/>
    </source>
</evidence>
<dbReference type="Pfam" id="PF01030">
    <property type="entry name" value="Recep_L_domain"/>
    <property type="match status" value="1"/>
</dbReference>
<keyword evidence="4" id="KW-0732">Signal</keyword>
<evidence type="ECO:0000256" key="4">
    <source>
        <dbReference type="ARBA" id="ARBA00022729"/>
    </source>
</evidence>
<dbReference type="Gene3D" id="2.60.40.2340">
    <property type="match status" value="1"/>
</dbReference>
<keyword evidence="5" id="KW-0325">Glycoprotein</keyword>
<evidence type="ECO:0000259" key="6">
    <source>
        <dbReference type="Pfam" id="PF01030"/>
    </source>
</evidence>
<evidence type="ECO:0000313" key="7">
    <source>
        <dbReference type="EMBL" id="OQP38681.1"/>
    </source>
</evidence>
<dbReference type="GO" id="GO:0030313">
    <property type="term" value="C:cell envelope"/>
    <property type="evidence" value="ECO:0007669"/>
    <property type="project" value="UniProtKB-SubCell"/>
</dbReference>
<evidence type="ECO:0000313" key="8">
    <source>
        <dbReference type="Proteomes" id="UP000192610"/>
    </source>
</evidence>
<organism evidence="7 8">
    <name type="scientific">Niastella yeongjuensis</name>
    <dbReference type="NCBI Taxonomy" id="354355"/>
    <lineage>
        <taxon>Bacteria</taxon>
        <taxon>Pseudomonadati</taxon>
        <taxon>Bacteroidota</taxon>
        <taxon>Chitinophagia</taxon>
        <taxon>Chitinophagales</taxon>
        <taxon>Chitinophagaceae</taxon>
        <taxon>Niastella</taxon>
    </lineage>
</organism>
<gene>
    <name evidence="7" type="ORF">A4H97_18355</name>
</gene>
<evidence type="ECO:0000256" key="5">
    <source>
        <dbReference type="ARBA" id="ARBA00023180"/>
    </source>
</evidence>
<dbReference type="STRING" id="354355.SAMN05660816_02731"/>
<keyword evidence="3" id="KW-0964">Secreted</keyword>
<dbReference type="PANTHER" id="PTHR31018:SF3">
    <property type="entry name" value="RECEPTOR PROTEIN-TYROSINE KINASE"/>
    <property type="match status" value="1"/>
</dbReference>
<accession>A0A1V9DXX1</accession>
<dbReference type="InterPro" id="IPR036941">
    <property type="entry name" value="Rcpt_L-dom_sf"/>
</dbReference>
<comment type="caution">
    <text evidence="7">The sequence shown here is derived from an EMBL/GenBank/DDBJ whole genome shotgun (WGS) entry which is preliminary data.</text>
</comment>
<protein>
    <recommendedName>
        <fullName evidence="6">Receptor L-domain domain-containing protein</fullName>
    </recommendedName>
</protein>
<evidence type="ECO:0000256" key="3">
    <source>
        <dbReference type="ARBA" id="ARBA00022525"/>
    </source>
</evidence>
<dbReference type="AlphaFoldDB" id="A0A1V9DXX1"/>
<sequence>MDKTLITRQIKKTTMKLSSYITVCMLLATVIVSSCSKDKGPFEGRDNTIASFQLKKGDVILQAAIKQDSIVITAPGSFSLSGVTPAVVLSEHARISPDPATITNWEQPLDFVVTSYDGLVKTYKYVLKRNIISKEGDIVLMRQADVDTLAALQLSRIKGSLTIGKTEGADSIYSLDKLSTITGISGGLVINPTYAGKDLKGLENLETIGGFKIGEDLNSYTQGPLMNLKTIIFPKLTSILSSMIVNGPGITSLQMPVLTNIDFDLQLIFLDSLKTVELPKLQRVLQSVIFQGTFISNALETINFPALETIGGDFFCIQYTNLVSVKLPALTKLSAINILGDLALTTIEAPKLTTTVAGADFSSNPALTTLNLAALTKVGGQFRIESSTAIENLNGVKSLTEIGGDLNLTSLPSLKDVSALKTLKKVGGNFLLQYLDQLTDQNLANFAAVNTIGGSLSIISVPNLISVNGLSLVTFISRVFIYDNQNLVDYTGLKNVIPTLSDANWQVSSNRYNPGYQDMVNGNYVAP</sequence>
<reference evidence="8" key="1">
    <citation type="submission" date="2016-04" db="EMBL/GenBank/DDBJ databases">
        <authorList>
            <person name="Chen L."/>
            <person name="Zhuang W."/>
            <person name="Wang G."/>
        </authorList>
    </citation>
    <scope>NUCLEOTIDE SEQUENCE [LARGE SCALE GENOMIC DNA]</scope>
    <source>
        <strain evidence="8">17621</strain>
    </source>
</reference>
<name>A0A1V9DXX1_9BACT</name>
<dbReference type="PROSITE" id="PS51257">
    <property type="entry name" value="PROKAR_LIPOPROTEIN"/>
    <property type="match status" value="1"/>
</dbReference>
<dbReference type="SUPFAM" id="SSF52058">
    <property type="entry name" value="L domain-like"/>
    <property type="match status" value="3"/>
</dbReference>
<dbReference type="Proteomes" id="UP000192610">
    <property type="component" value="Unassembled WGS sequence"/>
</dbReference>
<dbReference type="InterPro" id="IPR051648">
    <property type="entry name" value="CWI-Assembly_Regulator"/>
</dbReference>
<keyword evidence="8" id="KW-1185">Reference proteome</keyword>
<dbReference type="EMBL" id="LVXG01000082">
    <property type="protein sequence ID" value="OQP38681.1"/>
    <property type="molecule type" value="Genomic_DNA"/>
</dbReference>
<keyword evidence="2" id="KW-0134">Cell wall</keyword>
<dbReference type="InterPro" id="IPR000494">
    <property type="entry name" value="Rcpt_L-dom"/>
</dbReference>
<evidence type="ECO:0000256" key="2">
    <source>
        <dbReference type="ARBA" id="ARBA00022512"/>
    </source>
</evidence>
<proteinExistence type="predicted"/>
<dbReference type="PANTHER" id="PTHR31018">
    <property type="entry name" value="SPORULATION-SPECIFIC PROTEIN-RELATED"/>
    <property type="match status" value="1"/>
</dbReference>
<dbReference type="Gene3D" id="3.80.20.20">
    <property type="entry name" value="Receptor L-domain"/>
    <property type="match status" value="2"/>
</dbReference>
<feature type="domain" description="Receptor L-domain" evidence="6">
    <location>
        <begin position="156"/>
        <end position="245"/>
    </location>
</feature>
<dbReference type="OrthoDB" id="1098431at2"/>